<evidence type="ECO:0000259" key="8">
    <source>
        <dbReference type="PROSITE" id="PS50893"/>
    </source>
</evidence>
<accession>A0ABU9DI54</accession>
<dbReference type="InterPro" id="IPR027417">
    <property type="entry name" value="P-loop_NTPase"/>
</dbReference>
<comment type="similarity">
    <text evidence="2">Belongs to the ABC transporter superfamily.</text>
</comment>
<sequence length="338" mass="36867">MAGERLLEVQGLSVSFPTEKGMVTAVDGVSFGVDEGETLGIVGESGCGKSVTAEAILRLFDERATRYGGKVLFQGKDLMGLSTGQMEAIRGNEISMVFQDPMSSLNPVHTIGSQIAESVRLHTGCSRKEAGRRAVELLRLTGIPSPEQRVHEHPHELSGGMRQRVMIAMALACQPKLLIADEPTTALDVTIQAQILDLIHSLKSSTGMGVVLITHDLGVVAEVCTRVVVMYLGQVIEEADVHTLFERPLHPYTIGLMRSMPTIDGDRTGKLHVIEGTVPSLHDIPAGCRFAPRCSYADERCQSEMPELERAEQGGHIRCWHHEQIRMQEGESVYAAVH</sequence>
<dbReference type="InterPro" id="IPR013563">
    <property type="entry name" value="Oligopep_ABC_C"/>
</dbReference>
<gene>
    <name evidence="9" type="ORF">WMW72_07410</name>
</gene>
<dbReference type="Pfam" id="PF00005">
    <property type="entry name" value="ABC_tran"/>
    <property type="match status" value="1"/>
</dbReference>
<dbReference type="Proteomes" id="UP001469365">
    <property type="component" value="Unassembled WGS sequence"/>
</dbReference>
<dbReference type="InterPro" id="IPR003439">
    <property type="entry name" value="ABC_transporter-like_ATP-bd"/>
</dbReference>
<evidence type="ECO:0000256" key="7">
    <source>
        <dbReference type="ARBA" id="ARBA00023136"/>
    </source>
</evidence>
<dbReference type="InterPro" id="IPR050388">
    <property type="entry name" value="ABC_Ni/Peptide_Import"/>
</dbReference>
<keyword evidence="6 9" id="KW-0067">ATP-binding</keyword>
<evidence type="ECO:0000256" key="2">
    <source>
        <dbReference type="ARBA" id="ARBA00005417"/>
    </source>
</evidence>
<keyword evidence="4" id="KW-1003">Cell membrane</keyword>
<dbReference type="SMART" id="SM00382">
    <property type="entry name" value="AAA"/>
    <property type="match status" value="1"/>
</dbReference>
<evidence type="ECO:0000256" key="4">
    <source>
        <dbReference type="ARBA" id="ARBA00022475"/>
    </source>
</evidence>
<keyword evidence="10" id="KW-1185">Reference proteome</keyword>
<evidence type="ECO:0000313" key="9">
    <source>
        <dbReference type="EMBL" id="MEK8127743.1"/>
    </source>
</evidence>
<dbReference type="PANTHER" id="PTHR43297">
    <property type="entry name" value="OLIGOPEPTIDE TRANSPORT ATP-BINDING PROTEIN APPD"/>
    <property type="match status" value="1"/>
</dbReference>
<evidence type="ECO:0000256" key="1">
    <source>
        <dbReference type="ARBA" id="ARBA00004202"/>
    </source>
</evidence>
<dbReference type="PANTHER" id="PTHR43297:SF2">
    <property type="entry name" value="DIPEPTIDE TRANSPORT ATP-BINDING PROTEIN DPPD"/>
    <property type="match status" value="1"/>
</dbReference>
<evidence type="ECO:0000256" key="6">
    <source>
        <dbReference type="ARBA" id="ARBA00022840"/>
    </source>
</evidence>
<dbReference type="NCBIfam" id="TIGR01727">
    <property type="entry name" value="oligo_HPY"/>
    <property type="match status" value="1"/>
</dbReference>
<evidence type="ECO:0000313" key="10">
    <source>
        <dbReference type="Proteomes" id="UP001469365"/>
    </source>
</evidence>
<keyword evidence="3" id="KW-0813">Transport</keyword>
<dbReference type="CDD" id="cd03257">
    <property type="entry name" value="ABC_NikE_OppD_transporters"/>
    <property type="match status" value="1"/>
</dbReference>
<name>A0ABU9DI54_9BACL</name>
<comment type="caution">
    <text evidence="9">The sequence shown here is derived from an EMBL/GenBank/DDBJ whole genome shotgun (WGS) entry which is preliminary data.</text>
</comment>
<dbReference type="InterPro" id="IPR003593">
    <property type="entry name" value="AAA+_ATPase"/>
</dbReference>
<dbReference type="RefSeq" id="WP_341414794.1">
    <property type="nucleotide sequence ID" value="NZ_JBBPCC010000003.1"/>
</dbReference>
<protein>
    <submittedName>
        <fullName evidence="9">ABC transporter ATP-binding protein</fullName>
    </submittedName>
</protein>
<reference evidence="9 10" key="1">
    <citation type="submission" date="2024-04" db="EMBL/GenBank/DDBJ databases">
        <title>draft genome sequnece of Paenibacillus filicis.</title>
        <authorList>
            <person name="Kim D.-U."/>
        </authorList>
    </citation>
    <scope>NUCLEOTIDE SEQUENCE [LARGE SCALE GENOMIC DNA]</scope>
    <source>
        <strain evidence="9 10">KACC14197</strain>
    </source>
</reference>
<dbReference type="Pfam" id="PF08352">
    <property type="entry name" value="oligo_HPY"/>
    <property type="match status" value="1"/>
</dbReference>
<proteinExistence type="inferred from homology"/>
<evidence type="ECO:0000256" key="3">
    <source>
        <dbReference type="ARBA" id="ARBA00022448"/>
    </source>
</evidence>
<dbReference type="Gene3D" id="3.40.50.300">
    <property type="entry name" value="P-loop containing nucleotide triphosphate hydrolases"/>
    <property type="match status" value="1"/>
</dbReference>
<keyword evidence="5" id="KW-0547">Nucleotide-binding</keyword>
<comment type="subcellular location">
    <subcellularLocation>
        <location evidence="1">Cell membrane</location>
        <topology evidence="1">Peripheral membrane protein</topology>
    </subcellularLocation>
</comment>
<dbReference type="PROSITE" id="PS50893">
    <property type="entry name" value="ABC_TRANSPORTER_2"/>
    <property type="match status" value="1"/>
</dbReference>
<dbReference type="PROSITE" id="PS00211">
    <property type="entry name" value="ABC_TRANSPORTER_1"/>
    <property type="match status" value="1"/>
</dbReference>
<dbReference type="GO" id="GO:0005524">
    <property type="term" value="F:ATP binding"/>
    <property type="evidence" value="ECO:0007669"/>
    <property type="project" value="UniProtKB-KW"/>
</dbReference>
<evidence type="ECO:0000256" key="5">
    <source>
        <dbReference type="ARBA" id="ARBA00022741"/>
    </source>
</evidence>
<feature type="domain" description="ABC transporter" evidence="8">
    <location>
        <begin position="7"/>
        <end position="257"/>
    </location>
</feature>
<dbReference type="InterPro" id="IPR017871">
    <property type="entry name" value="ABC_transporter-like_CS"/>
</dbReference>
<dbReference type="EMBL" id="JBBPCC010000003">
    <property type="protein sequence ID" value="MEK8127743.1"/>
    <property type="molecule type" value="Genomic_DNA"/>
</dbReference>
<keyword evidence="7" id="KW-0472">Membrane</keyword>
<dbReference type="SUPFAM" id="SSF52540">
    <property type="entry name" value="P-loop containing nucleoside triphosphate hydrolases"/>
    <property type="match status" value="1"/>
</dbReference>
<organism evidence="9 10">
    <name type="scientific">Paenibacillus filicis</name>
    <dbReference type="NCBI Taxonomy" id="669464"/>
    <lineage>
        <taxon>Bacteria</taxon>
        <taxon>Bacillati</taxon>
        <taxon>Bacillota</taxon>
        <taxon>Bacilli</taxon>
        <taxon>Bacillales</taxon>
        <taxon>Paenibacillaceae</taxon>
        <taxon>Paenibacillus</taxon>
    </lineage>
</organism>